<dbReference type="SUPFAM" id="SSF52833">
    <property type="entry name" value="Thioredoxin-like"/>
    <property type="match status" value="1"/>
</dbReference>
<organism evidence="8 9">
    <name type="scientific">Anaeromyxobacter diazotrophicus</name>
    <dbReference type="NCBI Taxonomy" id="2590199"/>
    <lineage>
        <taxon>Bacteria</taxon>
        <taxon>Pseudomonadati</taxon>
        <taxon>Myxococcota</taxon>
        <taxon>Myxococcia</taxon>
        <taxon>Myxococcales</taxon>
        <taxon>Cystobacterineae</taxon>
        <taxon>Anaeromyxobacteraceae</taxon>
        <taxon>Anaeromyxobacter</taxon>
    </lineage>
</organism>
<keyword evidence="3" id="KW-0479">Metal-binding</keyword>
<accession>A0A7I9VS19</accession>
<dbReference type="CDD" id="cd02968">
    <property type="entry name" value="SCO"/>
    <property type="match status" value="1"/>
</dbReference>
<evidence type="ECO:0000313" key="9">
    <source>
        <dbReference type="Proteomes" id="UP000503640"/>
    </source>
</evidence>
<comment type="caution">
    <text evidence="8">The sequence shown here is derived from an EMBL/GenBank/DDBJ whole genome shotgun (WGS) entry which is preliminary data.</text>
</comment>
<dbReference type="InterPro" id="IPR036249">
    <property type="entry name" value="Thioredoxin-like_sf"/>
</dbReference>
<comment type="similarity">
    <text evidence="1">Belongs to the SCO1/2 family.</text>
</comment>
<feature type="signal peptide" evidence="6">
    <location>
        <begin position="1"/>
        <end position="29"/>
    </location>
</feature>
<dbReference type="PANTHER" id="PTHR12151:SF25">
    <property type="entry name" value="LINALOOL DEHYDRATASE_ISOMERASE DOMAIN-CONTAINING PROTEIN"/>
    <property type="match status" value="1"/>
</dbReference>
<gene>
    <name evidence="8" type="ORF">AMYX_36310</name>
</gene>
<keyword evidence="9" id="KW-1185">Reference proteome</keyword>
<feature type="disulfide bond" description="Redox-active" evidence="4">
    <location>
        <begin position="92"/>
        <end position="96"/>
    </location>
</feature>
<dbReference type="Gene3D" id="3.40.30.10">
    <property type="entry name" value="Glutaredoxin"/>
    <property type="match status" value="1"/>
</dbReference>
<dbReference type="RefSeq" id="WP_209005181.1">
    <property type="nucleotide sequence ID" value="NZ_BJTG01000009.1"/>
</dbReference>
<evidence type="ECO:0000256" key="4">
    <source>
        <dbReference type="PIRSR" id="PIRSR603782-2"/>
    </source>
</evidence>
<evidence type="ECO:0000256" key="2">
    <source>
        <dbReference type="ARBA" id="ARBA00023008"/>
    </source>
</evidence>
<feature type="chain" id="PRO_5029550470" evidence="6">
    <location>
        <begin position="30"/>
        <end position="209"/>
    </location>
</feature>
<evidence type="ECO:0000256" key="6">
    <source>
        <dbReference type="SAM" id="SignalP"/>
    </source>
</evidence>
<reference evidence="9" key="1">
    <citation type="journal article" date="2020" name="Appl. Environ. Microbiol.">
        <title>Diazotrophic Anaeromyxobacter Isolates from Soils.</title>
        <authorList>
            <person name="Masuda Y."/>
            <person name="Yamanaka H."/>
            <person name="Xu Z.X."/>
            <person name="Shiratori Y."/>
            <person name="Aono T."/>
            <person name="Amachi S."/>
            <person name="Senoo K."/>
            <person name="Itoh H."/>
        </authorList>
    </citation>
    <scope>NUCLEOTIDE SEQUENCE [LARGE SCALE GENOMIC DNA]</scope>
    <source>
        <strain evidence="9">R267</strain>
    </source>
</reference>
<dbReference type="PROSITE" id="PS51352">
    <property type="entry name" value="THIOREDOXIN_2"/>
    <property type="match status" value="1"/>
</dbReference>
<keyword evidence="2 3" id="KW-0186">Copper</keyword>
<feature type="domain" description="Thioredoxin" evidence="7">
    <location>
        <begin position="52"/>
        <end position="207"/>
    </location>
</feature>
<dbReference type="GO" id="GO:0046872">
    <property type="term" value="F:metal ion binding"/>
    <property type="evidence" value="ECO:0007669"/>
    <property type="project" value="UniProtKB-KW"/>
</dbReference>
<sequence>MHPTPSPTHPALALALAGALALLPGAARAEDAPDPHAHHHHAAGAMKRATRSTAEYALPSVPLVRDDGRTVTLPGELTDGAPVVLDFIFTSCTSICPVMSRIFAQLQDRLAGERVHLVSISIDPEQDTPERLAEYARRFHAGPGWRHYTGTAQASLAVQRAFEAYRGDKMDHTPVTFLRAAPGRPWVRIDGFASADELAHELHELVATR</sequence>
<feature type="binding site" evidence="3">
    <location>
        <position position="96"/>
    </location>
    <ligand>
        <name>Cu cation</name>
        <dbReference type="ChEBI" id="CHEBI:23378"/>
    </ligand>
</feature>
<dbReference type="Proteomes" id="UP000503640">
    <property type="component" value="Unassembled WGS sequence"/>
</dbReference>
<dbReference type="AlphaFoldDB" id="A0A7I9VS19"/>
<evidence type="ECO:0000259" key="7">
    <source>
        <dbReference type="PROSITE" id="PS51352"/>
    </source>
</evidence>
<evidence type="ECO:0000256" key="5">
    <source>
        <dbReference type="SAM" id="MobiDB-lite"/>
    </source>
</evidence>
<evidence type="ECO:0000256" key="3">
    <source>
        <dbReference type="PIRSR" id="PIRSR603782-1"/>
    </source>
</evidence>
<dbReference type="InterPro" id="IPR003782">
    <property type="entry name" value="SCO1/SenC"/>
</dbReference>
<keyword evidence="6" id="KW-0732">Signal</keyword>
<protein>
    <submittedName>
        <fullName evidence="8">Photosynthetic protein synthase I</fullName>
    </submittedName>
</protein>
<keyword evidence="4" id="KW-1015">Disulfide bond</keyword>
<dbReference type="EMBL" id="BJTG01000009">
    <property type="protein sequence ID" value="GEJ58890.1"/>
    <property type="molecule type" value="Genomic_DNA"/>
</dbReference>
<dbReference type="PANTHER" id="PTHR12151">
    <property type="entry name" value="ELECTRON TRANSPORT PROTIN SCO1/SENC FAMILY MEMBER"/>
    <property type="match status" value="1"/>
</dbReference>
<evidence type="ECO:0000313" key="8">
    <source>
        <dbReference type="EMBL" id="GEJ58890.1"/>
    </source>
</evidence>
<feature type="binding site" evidence="3">
    <location>
        <position position="92"/>
    </location>
    <ligand>
        <name>Cu cation</name>
        <dbReference type="ChEBI" id="CHEBI:23378"/>
    </ligand>
</feature>
<proteinExistence type="inferred from homology"/>
<feature type="region of interest" description="Disordered" evidence="5">
    <location>
        <begin position="29"/>
        <end position="49"/>
    </location>
</feature>
<dbReference type="InterPro" id="IPR013766">
    <property type="entry name" value="Thioredoxin_domain"/>
</dbReference>
<name>A0A7I9VS19_9BACT</name>
<dbReference type="Pfam" id="PF02630">
    <property type="entry name" value="SCO1-SenC"/>
    <property type="match status" value="1"/>
</dbReference>
<evidence type="ECO:0000256" key="1">
    <source>
        <dbReference type="ARBA" id="ARBA00010996"/>
    </source>
</evidence>